<protein>
    <submittedName>
        <fullName evidence="1">Uncharacterized protein</fullName>
    </submittedName>
</protein>
<organism evidence="1 2">
    <name type="scientific">Humibacillus xanthopallidus</name>
    <dbReference type="NCBI Taxonomy" id="412689"/>
    <lineage>
        <taxon>Bacteria</taxon>
        <taxon>Bacillati</taxon>
        <taxon>Actinomycetota</taxon>
        <taxon>Actinomycetes</taxon>
        <taxon>Micrococcales</taxon>
        <taxon>Intrasporangiaceae</taxon>
        <taxon>Humibacillus</taxon>
    </lineage>
</organism>
<proteinExistence type="predicted"/>
<sequence>MTSTLRASLRSRLTLAMRQRDREAAAVLRSAIAAIENAEAVPSPDAEGARGPSATSSARVAGAAVGVGATEAQRRFLDAAAERAIVVAEVALLHEAQQAYAAAGDAPRAQSAAGGVTLLHAVLCESAQSSP</sequence>
<comment type="caution">
    <text evidence="1">The sequence shown here is derived from an EMBL/GenBank/DDBJ whole genome shotgun (WGS) entry which is preliminary data.</text>
</comment>
<evidence type="ECO:0000313" key="2">
    <source>
        <dbReference type="Proteomes" id="UP000320085"/>
    </source>
</evidence>
<dbReference type="InterPro" id="IPR042184">
    <property type="entry name" value="YqeY/Aim41_N"/>
</dbReference>
<reference evidence="1 2" key="1">
    <citation type="submission" date="2019-06" db="EMBL/GenBank/DDBJ databases">
        <title>Sequencing the genomes of 1000 actinobacteria strains.</title>
        <authorList>
            <person name="Klenk H.-P."/>
        </authorList>
    </citation>
    <scope>NUCLEOTIDE SEQUENCE [LARGE SCALE GENOMIC DNA]</scope>
    <source>
        <strain evidence="1 2">DSM 21776</strain>
    </source>
</reference>
<dbReference type="EMBL" id="VFQF01000001">
    <property type="protein sequence ID" value="TQN49030.1"/>
    <property type="molecule type" value="Genomic_DNA"/>
</dbReference>
<dbReference type="Gene3D" id="1.10.1510.10">
    <property type="entry name" value="Uncharacterised protein YqeY/AIM41 PF09424, N-terminal domain"/>
    <property type="match status" value="1"/>
</dbReference>
<evidence type="ECO:0000313" key="1">
    <source>
        <dbReference type="EMBL" id="TQN49030.1"/>
    </source>
</evidence>
<dbReference type="RefSeq" id="WP_141821883.1">
    <property type="nucleotide sequence ID" value="NZ_BAAAQC010000013.1"/>
</dbReference>
<dbReference type="AlphaFoldDB" id="A0A543PYB1"/>
<accession>A0A543PYB1</accession>
<dbReference type="Proteomes" id="UP000320085">
    <property type="component" value="Unassembled WGS sequence"/>
</dbReference>
<gene>
    <name evidence="1" type="ORF">FHX52_2187</name>
</gene>
<name>A0A543PYB1_9MICO</name>